<dbReference type="STRING" id="555874.SAMN04488065_0166"/>
<dbReference type="Pfam" id="PF24336">
    <property type="entry name" value="DUF7504"/>
    <property type="match status" value="1"/>
</dbReference>
<gene>
    <name evidence="1" type="ORF">SAMN04488065_0166</name>
</gene>
<dbReference type="Proteomes" id="UP000236755">
    <property type="component" value="Unassembled WGS sequence"/>
</dbReference>
<proteinExistence type="predicted"/>
<accession>A0A1H3VRZ0</accession>
<dbReference type="EMBL" id="FNQT01000001">
    <property type="protein sequence ID" value="SDZ76882.1"/>
    <property type="molecule type" value="Genomic_DNA"/>
</dbReference>
<reference evidence="1 2" key="1">
    <citation type="submission" date="2016-10" db="EMBL/GenBank/DDBJ databases">
        <authorList>
            <person name="de Groot N.N."/>
        </authorList>
    </citation>
    <scope>NUCLEOTIDE SEQUENCE [LARGE SCALE GENOMIC DNA]</scope>
    <source>
        <strain evidence="1 2">CGMCC 1.8712</strain>
    </source>
</reference>
<name>A0A1H3VRZ0_9EURY</name>
<sequence>MASKWVLLMAYSTPGVVPVDEFPPGTSILVAGPPLTRKRELMIDLLGDDGDEGAVMVTTKMGAGKLLQLFRDWNGDRPADRLHVVDCVTKERGIGQVRETDTTSYLSSSRDMTGLSIELSGLFQDYHQSGDPMRFGVHSLSTFLMYHNLQRVYRMVHVLSGQIESAGALGVFVVDYPTDRELNMLSQLIDGVIETRETDDGCELRLRGLGGRSAGWQSY</sequence>
<protein>
    <submittedName>
        <fullName evidence="1">RecA-superfamily ATPase, KaiC/GvpD/RAD55 family</fullName>
    </submittedName>
</protein>
<dbReference type="AlphaFoldDB" id="A0A1H3VRZ0"/>
<organism evidence="1 2">
    <name type="scientific">Haloplanus vescus</name>
    <dbReference type="NCBI Taxonomy" id="555874"/>
    <lineage>
        <taxon>Archaea</taxon>
        <taxon>Methanobacteriati</taxon>
        <taxon>Methanobacteriota</taxon>
        <taxon>Stenosarchaea group</taxon>
        <taxon>Halobacteria</taxon>
        <taxon>Halobacteriales</taxon>
        <taxon>Haloferacaceae</taxon>
        <taxon>Haloplanus</taxon>
    </lineage>
</organism>
<keyword evidence="2" id="KW-1185">Reference proteome</keyword>
<evidence type="ECO:0000313" key="1">
    <source>
        <dbReference type="EMBL" id="SDZ76882.1"/>
    </source>
</evidence>
<dbReference type="InterPro" id="IPR055927">
    <property type="entry name" value="DUF7504"/>
</dbReference>
<evidence type="ECO:0000313" key="2">
    <source>
        <dbReference type="Proteomes" id="UP000236755"/>
    </source>
</evidence>
<dbReference type="Gene3D" id="3.40.50.300">
    <property type="entry name" value="P-loop containing nucleotide triphosphate hydrolases"/>
    <property type="match status" value="1"/>
</dbReference>
<dbReference type="InterPro" id="IPR027417">
    <property type="entry name" value="P-loop_NTPase"/>
</dbReference>